<dbReference type="GO" id="GO:0004222">
    <property type="term" value="F:metalloendopeptidase activity"/>
    <property type="evidence" value="ECO:0007669"/>
    <property type="project" value="UniProtKB-EC"/>
</dbReference>
<evidence type="ECO:0000313" key="27">
    <source>
        <dbReference type="EMBL" id="CAF90586.1"/>
    </source>
</evidence>
<dbReference type="InterPro" id="IPR001818">
    <property type="entry name" value="Pept_M10_metallopeptidase"/>
</dbReference>
<dbReference type="CDD" id="cd00094">
    <property type="entry name" value="HX"/>
    <property type="match status" value="1"/>
</dbReference>
<feature type="binding site" evidence="20">
    <location>
        <position position="200"/>
    </location>
    <ligand>
        <name>Zn(2+)</name>
        <dbReference type="ChEBI" id="CHEBI:29105"/>
        <label>1</label>
    </ligand>
</feature>
<name>Q4T946_TETNG</name>
<dbReference type="GO" id="GO:0006508">
    <property type="term" value="P:proteolysis"/>
    <property type="evidence" value="ECO:0007669"/>
    <property type="project" value="UniProtKB-KW"/>
</dbReference>
<evidence type="ECO:0000256" key="13">
    <source>
        <dbReference type="ARBA" id="ARBA00023105"/>
    </source>
</evidence>
<comment type="cofactor">
    <cofactor evidence="20">
        <name>Zn(2+)</name>
        <dbReference type="ChEBI" id="CHEBI:29105"/>
    </cofactor>
    <text evidence="20">Binds 2 Zn(2+) ions per subunit.</text>
</comment>
<feature type="binding site" evidence="20">
    <location>
        <position position="175"/>
    </location>
    <ligand>
        <name>Ca(2+)</name>
        <dbReference type="ChEBI" id="CHEBI:29108"/>
        <label>2</label>
    </ligand>
</feature>
<feature type="disulfide bond" evidence="21">
    <location>
        <begin position="326"/>
        <end position="513"/>
    </location>
</feature>
<keyword evidence="4" id="KW-0272">Extracellular matrix</keyword>
<feature type="signal peptide" evidence="25">
    <location>
        <begin position="1"/>
        <end position="18"/>
    </location>
</feature>
<feature type="binding site" evidence="20">
    <location>
        <position position="279"/>
    </location>
    <ligand>
        <name>Zn(2+)</name>
        <dbReference type="ChEBI" id="CHEBI:29105"/>
        <label>2</label>
        <note>catalytic</note>
    </ligand>
</feature>
<keyword evidence="9" id="KW-0378">Hydrolase</keyword>
<feature type="repeat" description="Hemopexin" evidence="23">
    <location>
        <begin position="421"/>
        <end position="469"/>
    </location>
</feature>
<dbReference type="InterPro" id="IPR002477">
    <property type="entry name" value="Peptidoglycan-bd-like"/>
</dbReference>
<dbReference type="InterPro" id="IPR021190">
    <property type="entry name" value="Pept_M10A"/>
</dbReference>
<evidence type="ECO:0000256" key="4">
    <source>
        <dbReference type="ARBA" id="ARBA00022530"/>
    </source>
</evidence>
<dbReference type="InterPro" id="IPR036375">
    <property type="entry name" value="Hemopexin-like_dom_sf"/>
</dbReference>
<feature type="binding site" evidence="20">
    <location>
        <position position="192"/>
    </location>
    <ligand>
        <name>Ca(2+)</name>
        <dbReference type="ChEBI" id="CHEBI:29108"/>
        <label>3</label>
    </ligand>
</feature>
<comment type="cofactor">
    <cofactor evidence="20">
        <name>Ca(2+)</name>
        <dbReference type="ChEBI" id="CHEBI:29108"/>
    </cofactor>
    <text evidence="20">Can bind about 5 Ca(2+) ions per subunit.</text>
</comment>
<keyword evidence="13" id="KW-0177">Collagen degradation</keyword>
<feature type="binding site" evidence="20">
    <location>
        <position position="185"/>
    </location>
    <ligand>
        <name>Zn(2+)</name>
        <dbReference type="ChEBI" id="CHEBI:29105"/>
        <label>1</label>
    </ligand>
</feature>
<dbReference type="PROSITE" id="PS51642">
    <property type="entry name" value="HEMOPEXIN_2"/>
    <property type="match status" value="3"/>
</dbReference>
<evidence type="ECO:0000256" key="6">
    <source>
        <dbReference type="ARBA" id="ARBA00022723"/>
    </source>
</evidence>
<dbReference type="Gene3D" id="3.40.390.10">
    <property type="entry name" value="Collagenase (Catalytic Domain)"/>
    <property type="match status" value="1"/>
</dbReference>
<keyword evidence="12" id="KW-0482">Metalloprotease</keyword>
<evidence type="ECO:0000256" key="14">
    <source>
        <dbReference type="ARBA" id="ARBA00023145"/>
    </source>
</evidence>
<keyword evidence="5" id="KW-0645">Protease</keyword>
<dbReference type="InterPro" id="IPR000585">
    <property type="entry name" value="Hemopexin-like_dom"/>
</dbReference>
<comment type="caution">
    <text evidence="27">The sequence shown here is derived from an EMBL/GenBank/DDBJ whole genome shotgun (WGS) entry which is preliminary data.</text>
</comment>
<evidence type="ECO:0000256" key="20">
    <source>
        <dbReference type="PIRSR" id="PIRSR621190-2"/>
    </source>
</evidence>
<dbReference type="GO" id="GO:0030198">
    <property type="term" value="P:extracellular matrix organization"/>
    <property type="evidence" value="ECO:0007669"/>
    <property type="project" value="TreeGrafter"/>
</dbReference>
<feature type="region of interest" description="Disordered" evidence="24">
    <location>
        <begin position="302"/>
        <end position="323"/>
    </location>
</feature>
<keyword evidence="3" id="KW-0964">Secreted</keyword>
<dbReference type="InterPro" id="IPR024079">
    <property type="entry name" value="MetalloPept_cat_dom_sf"/>
</dbReference>
<evidence type="ECO:0000256" key="22">
    <source>
        <dbReference type="PIRSR" id="PIRSR621190-4"/>
    </source>
</evidence>
<feature type="binding site" evidence="20">
    <location>
        <position position="333"/>
    </location>
    <ligand>
        <name>Ca(2+)</name>
        <dbReference type="ChEBI" id="CHEBI:29108"/>
        <label>4</label>
    </ligand>
</feature>
<keyword evidence="11 20" id="KW-0106">Calcium</keyword>
<dbReference type="Pfam" id="PF00413">
    <property type="entry name" value="Peptidase_M10"/>
    <property type="match status" value="1"/>
</dbReference>
<dbReference type="EMBL" id="CAAE01007642">
    <property type="protein sequence ID" value="CAF90586.1"/>
    <property type="molecule type" value="Genomic_DNA"/>
</dbReference>
<evidence type="ECO:0000256" key="2">
    <source>
        <dbReference type="ARBA" id="ARBA00010370"/>
    </source>
</evidence>
<evidence type="ECO:0000256" key="23">
    <source>
        <dbReference type="PROSITE-ProRule" id="PRU01011"/>
    </source>
</evidence>
<evidence type="ECO:0000256" key="17">
    <source>
        <dbReference type="ARBA" id="ARBA00038924"/>
    </source>
</evidence>
<evidence type="ECO:0000256" key="11">
    <source>
        <dbReference type="ARBA" id="ARBA00022837"/>
    </source>
</evidence>
<dbReference type="SUPFAM" id="SSF50923">
    <property type="entry name" value="Hemopexin-like domain"/>
    <property type="match status" value="1"/>
</dbReference>
<keyword evidence="15 21" id="KW-1015">Disulfide bond</keyword>
<feature type="modified residue" description="Phosphotyrosine; by PKDCC" evidence="22">
    <location>
        <position position="408"/>
    </location>
</feature>
<feature type="binding site" evidence="20">
    <location>
        <position position="209"/>
    </location>
    <ligand>
        <name>Ca(2+)</name>
        <dbReference type="ChEBI" id="CHEBI:29108"/>
        <label>2</label>
    </ligand>
</feature>
<evidence type="ECO:0000256" key="8">
    <source>
        <dbReference type="ARBA" id="ARBA00022737"/>
    </source>
</evidence>
<evidence type="ECO:0000256" key="19">
    <source>
        <dbReference type="PIRSR" id="PIRSR001191-2"/>
    </source>
</evidence>
<feature type="binding site" evidence="20">
    <location>
        <position position="218"/>
    </location>
    <ligand>
        <name>Ca(2+)</name>
        <dbReference type="ChEBI" id="CHEBI:29108"/>
        <label>3</label>
    </ligand>
</feature>
<feature type="binding site" evidence="19">
    <location>
        <position position="265"/>
    </location>
    <ligand>
        <name>Zn(2+)</name>
        <dbReference type="ChEBI" id="CHEBI:29105"/>
        <label>2</label>
        <note>catalytic</note>
    </ligand>
</feature>
<keyword evidence="8" id="KW-0677">Repeat</keyword>
<dbReference type="InterPro" id="IPR018486">
    <property type="entry name" value="Hemopexin_CS"/>
</dbReference>
<feature type="binding site" evidence="20">
    <location>
        <position position="379"/>
    </location>
    <ligand>
        <name>Ca(2+)</name>
        <dbReference type="ChEBI" id="CHEBI:29108"/>
        <label>5</label>
    </ligand>
</feature>
<feature type="binding site" evidence="20">
    <location>
        <position position="215"/>
    </location>
    <ligand>
        <name>Ca(2+)</name>
        <dbReference type="ChEBI" id="CHEBI:29108"/>
        <label>3</label>
    </ligand>
</feature>
<feature type="binding site" evidence="20">
    <location>
        <position position="211"/>
    </location>
    <ligand>
        <name>Ca(2+)</name>
        <dbReference type="ChEBI" id="CHEBI:29108"/>
        <label>2</label>
    </ligand>
</feature>
<evidence type="ECO:0000256" key="12">
    <source>
        <dbReference type="ARBA" id="ARBA00023049"/>
    </source>
</evidence>
<dbReference type="Pfam" id="PF00045">
    <property type="entry name" value="Hemopexin"/>
    <property type="match status" value="3"/>
</dbReference>
<protein>
    <recommendedName>
        <fullName evidence="17">interstitial collagenase</fullName>
        <ecNumber evidence="17">3.4.24.7</ecNumber>
    </recommendedName>
</protein>
<feature type="compositionally biased region" description="Pro residues" evidence="24">
    <location>
        <begin position="309"/>
        <end position="322"/>
    </location>
</feature>
<sequence length="514" mass="57137">MKSSPLVLLLCPLLTVLCAPLPWETMPDEELAKSYLKSFYNFREDNGSAVRRALSPLSQKLSEMQRFFGLEITGTLDPATLEVMRKPRCGVPDGKISAFSIFGDNLKWQKKNLTYRWVDPHRRLRPAVLLGEDPIENYSPDMSQAEVDQSIEMALQVWAGVTPLRFSRVFSGTADIMVSFGRQSHGDLYPFDGPQGTLAHAFAPAPGIGGDAHFDEDELFTFRSEEGQCPHLDAGVPETLGGAPEPVCAATGYVLFLVAAHEFGHSLGLSHSSDPGALMFPIYTHSNPDSFVLPQDDVRGIQSLYGPNPEGPLGPGPEPPTTPDACDSKLVLDAVTTLRGEIYFFKGRFLWRRHTQSSIPQQSLIANFWPGAPDEIDAAVERRSSDRVFLFKDRQVWAFRGYDLVAGYPKSISSFGLPGAVKKVDAALLDEESGKMLFFVDRMLYSYDEATETLEPGFPQRVDRTFPDILGRVTAAFEYRGFAYIYSGPVMFEYSLGSKRLFRLLDNSYFLTCT</sequence>
<evidence type="ECO:0000256" key="9">
    <source>
        <dbReference type="ARBA" id="ARBA00022801"/>
    </source>
</evidence>
<evidence type="ECO:0000256" key="15">
    <source>
        <dbReference type="ARBA" id="ARBA00023157"/>
    </source>
</evidence>
<dbReference type="SUPFAM" id="SSF55486">
    <property type="entry name" value="Metalloproteases ('zincins'), catalytic domain"/>
    <property type="match status" value="1"/>
</dbReference>
<evidence type="ECO:0000256" key="21">
    <source>
        <dbReference type="PIRSR" id="PIRSR621190-3"/>
    </source>
</evidence>
<feature type="active site" evidence="18">
    <location>
        <position position="262"/>
    </location>
</feature>
<dbReference type="GO" id="GO:0031012">
    <property type="term" value="C:extracellular matrix"/>
    <property type="evidence" value="ECO:0007669"/>
    <property type="project" value="InterPro"/>
</dbReference>
<feature type="binding site" evidence="19">
    <location>
        <position position="271"/>
    </location>
    <ligand>
        <name>Zn(2+)</name>
        <dbReference type="ChEBI" id="CHEBI:29105"/>
        <label>2</label>
        <note>catalytic</note>
    </ligand>
</feature>
<evidence type="ECO:0000256" key="16">
    <source>
        <dbReference type="ARBA" id="ARBA00036005"/>
    </source>
</evidence>
<feature type="binding site" evidence="20">
    <location>
        <position position="141"/>
    </location>
    <ligand>
        <name>Ca(2+)</name>
        <dbReference type="ChEBI" id="CHEBI:29108"/>
        <label>1</label>
    </ligand>
</feature>
<feature type="binding site" evidence="19">
    <location>
        <position position="261"/>
    </location>
    <ligand>
        <name>Zn(2+)</name>
        <dbReference type="ChEBI" id="CHEBI:29105"/>
        <label>2</label>
        <note>catalytic</note>
    </ligand>
</feature>
<dbReference type="FunFam" id="2.110.10.10:FF:000002">
    <property type="entry name" value="Matrix metallopeptidase 3"/>
    <property type="match status" value="1"/>
</dbReference>
<evidence type="ECO:0000256" key="24">
    <source>
        <dbReference type="SAM" id="MobiDB-lite"/>
    </source>
</evidence>
<dbReference type="AlphaFoldDB" id="Q4T946"/>
<feature type="binding site" evidence="20">
    <location>
        <position position="187"/>
    </location>
    <ligand>
        <name>Zn(2+)</name>
        <dbReference type="ChEBI" id="CHEBI:29105"/>
        <label>1</label>
    </ligand>
</feature>
<dbReference type="PROSITE" id="PS00024">
    <property type="entry name" value="HEMOPEXIN"/>
    <property type="match status" value="1"/>
</dbReference>
<dbReference type="KEGG" id="tng:GSTEN00004922G001"/>
<feature type="binding site" evidence="20">
    <location>
        <position position="218"/>
    </location>
    <ligand>
        <name>Ca(2+)</name>
        <dbReference type="ChEBI" id="CHEBI:29108"/>
        <label>1</label>
    </ligand>
</feature>
<keyword evidence="6 19" id="KW-0479">Metal-binding</keyword>
<comment type="catalytic activity">
    <reaction evidence="16">
        <text>Cleavage of the triple helix of collagen at about three-quarters of the length of the molecule from the N-terminus, at 775-Gly-|-Ile-776 in the alpha1(I) chain. Cleaves synthetic substrates and alpha-macroglobulins at bonds where P1' is a hydrophobic residue.</text>
        <dbReference type="EC" id="3.4.24.7"/>
    </reaction>
</comment>
<gene>
    <name evidence="27" type="ORF">GSTENG00004922001</name>
</gene>
<dbReference type="Pfam" id="PF01471">
    <property type="entry name" value="PG_binding_1"/>
    <property type="match status" value="1"/>
</dbReference>
<dbReference type="Gene3D" id="2.110.10.10">
    <property type="entry name" value="Hemopexin-like domain"/>
    <property type="match status" value="1"/>
</dbReference>
<evidence type="ECO:0000256" key="3">
    <source>
        <dbReference type="ARBA" id="ARBA00022525"/>
    </source>
</evidence>
<feature type="binding site" description="in inhibited form" evidence="20">
    <location>
        <position position="89"/>
    </location>
    <ligand>
        <name>Zn(2+)</name>
        <dbReference type="ChEBI" id="CHEBI:29105"/>
        <label>2</label>
        <note>catalytic</note>
    </ligand>
</feature>
<dbReference type="InterPro" id="IPR036365">
    <property type="entry name" value="PGBD-like_sf"/>
</dbReference>
<dbReference type="PRINTS" id="PR00138">
    <property type="entry name" value="MATRIXIN"/>
</dbReference>
<evidence type="ECO:0000256" key="18">
    <source>
        <dbReference type="PIRSR" id="PIRSR001191-1"/>
    </source>
</evidence>
<accession>Q4T946</accession>
<keyword evidence="7 25" id="KW-0732">Signal</keyword>
<feature type="binding site" evidence="20">
    <location>
        <position position="427"/>
    </location>
    <ligand>
        <name>Ca(2+)</name>
        <dbReference type="ChEBI" id="CHEBI:29108"/>
        <label>5</label>
    </ligand>
</feature>
<dbReference type="InterPro" id="IPR006026">
    <property type="entry name" value="Peptidase_Metallo"/>
</dbReference>
<feature type="non-terminal residue" evidence="27">
    <location>
        <position position="514"/>
    </location>
</feature>
<dbReference type="EC" id="3.4.24.7" evidence="17"/>
<evidence type="ECO:0000256" key="5">
    <source>
        <dbReference type="ARBA" id="ARBA00022670"/>
    </source>
</evidence>
<dbReference type="InterPro" id="IPR018487">
    <property type="entry name" value="Hemopexin-like_repeat"/>
</dbReference>
<dbReference type="SMART" id="SM00120">
    <property type="entry name" value="HX"/>
    <property type="match status" value="4"/>
</dbReference>
<keyword evidence="14" id="KW-0865">Zymogen</keyword>
<dbReference type="MEROPS" id="M10.013"/>
<feature type="binding site" evidence="20">
    <location>
        <position position="377"/>
    </location>
    <ligand>
        <name>Ca(2+)</name>
        <dbReference type="ChEBI" id="CHEBI:29108"/>
        <label>4</label>
    </ligand>
</feature>
<reference evidence="27" key="1">
    <citation type="journal article" date="2004" name="Nature">
        <title>Genome duplication in the teleost fish Tetraodon nigroviridis reveals the early vertebrate proto-karyotype.</title>
        <authorList>
            <person name="Jaillon O."/>
            <person name="Aury J.-M."/>
            <person name="Brunet F."/>
            <person name="Petit J.-L."/>
            <person name="Stange-Thomann N."/>
            <person name="Mauceli E."/>
            <person name="Bouneau L."/>
            <person name="Fischer C."/>
            <person name="Ozouf-Costaz C."/>
            <person name="Bernot A."/>
            <person name="Nicaud S."/>
            <person name="Jaffe D."/>
            <person name="Fisher S."/>
            <person name="Lutfalla G."/>
            <person name="Dossat C."/>
            <person name="Segurens B."/>
            <person name="Dasilva C."/>
            <person name="Salanoubat M."/>
            <person name="Levy M."/>
            <person name="Boudet N."/>
            <person name="Castellano S."/>
            <person name="Anthouard V."/>
            <person name="Jubin C."/>
            <person name="Castelli V."/>
            <person name="Katinka M."/>
            <person name="Vacherie B."/>
            <person name="Biemont C."/>
            <person name="Skalli Z."/>
            <person name="Cattolico L."/>
            <person name="Poulain J."/>
            <person name="De Berardinis V."/>
            <person name="Cruaud C."/>
            <person name="Duprat S."/>
            <person name="Brottier P."/>
            <person name="Coutanceau J.-P."/>
            <person name="Gouzy J."/>
            <person name="Parra G."/>
            <person name="Lardier G."/>
            <person name="Chapple C."/>
            <person name="McKernan K.J."/>
            <person name="McEwan P."/>
            <person name="Bosak S."/>
            <person name="Kellis M."/>
            <person name="Volff J.-N."/>
            <person name="Guigo R."/>
            <person name="Zody M.C."/>
            <person name="Mesirov J."/>
            <person name="Lindblad-Toh K."/>
            <person name="Birren B."/>
            <person name="Nusbaum C."/>
            <person name="Kahn D."/>
            <person name="Robinson-Rechavi M."/>
            <person name="Laudet V."/>
            <person name="Schachter V."/>
            <person name="Quetier F."/>
            <person name="Saurin W."/>
            <person name="Scarpelli C."/>
            <person name="Wincker P."/>
            <person name="Lander E.S."/>
            <person name="Weissenbach J."/>
            <person name="Roest Crollius H."/>
        </authorList>
    </citation>
    <scope>NUCLEOTIDE SEQUENCE [LARGE SCALE GENOMIC DNA]</scope>
</reference>
<dbReference type="SMART" id="SM00235">
    <property type="entry name" value="ZnMc"/>
    <property type="match status" value="1"/>
</dbReference>
<evidence type="ECO:0000256" key="1">
    <source>
        <dbReference type="ARBA" id="ARBA00004498"/>
    </source>
</evidence>
<feature type="repeat" description="Hemopexin" evidence="23">
    <location>
        <begin position="373"/>
        <end position="419"/>
    </location>
</feature>
<feature type="chain" id="PRO_5004244336" description="interstitial collagenase" evidence="25">
    <location>
        <begin position="19"/>
        <end position="514"/>
    </location>
</feature>
<comment type="subcellular location">
    <subcellularLocation>
        <location evidence="1">Secreted</location>
        <location evidence="1">Extracellular space</location>
        <location evidence="1">Extracellular matrix</location>
    </subcellularLocation>
</comment>
<dbReference type="PANTHER" id="PTHR10201">
    <property type="entry name" value="MATRIX METALLOPROTEINASE"/>
    <property type="match status" value="1"/>
</dbReference>
<dbReference type="InterPro" id="IPR033739">
    <property type="entry name" value="M10A_MMP"/>
</dbReference>
<evidence type="ECO:0000256" key="10">
    <source>
        <dbReference type="ARBA" id="ARBA00022833"/>
    </source>
</evidence>
<dbReference type="PIRSF" id="PIRSF001191">
    <property type="entry name" value="Peptidase_M10A_matrix"/>
    <property type="match status" value="1"/>
</dbReference>
<reference evidence="27" key="2">
    <citation type="submission" date="2004-02" db="EMBL/GenBank/DDBJ databases">
        <authorList>
            <consortium name="Genoscope"/>
            <consortium name="Whitehead Institute Centre for Genome Research"/>
        </authorList>
    </citation>
    <scope>NUCLEOTIDE SEQUENCE</scope>
</reference>
<evidence type="ECO:0000256" key="25">
    <source>
        <dbReference type="SAM" id="SignalP"/>
    </source>
</evidence>
<feature type="binding site" evidence="20">
    <location>
        <position position="193"/>
    </location>
    <ligand>
        <name>Ca(2+)</name>
        <dbReference type="ChEBI" id="CHEBI:29108"/>
        <label>3</label>
    </ligand>
</feature>
<evidence type="ECO:0000259" key="26">
    <source>
        <dbReference type="SMART" id="SM00235"/>
    </source>
</evidence>
<comment type="similarity">
    <text evidence="2">Belongs to the peptidase M10A family.</text>
</comment>
<dbReference type="SUPFAM" id="SSF47090">
    <property type="entry name" value="PGBD-like"/>
    <property type="match status" value="1"/>
</dbReference>
<keyword evidence="10 19" id="KW-0862">Zinc</keyword>
<organism evidence="27">
    <name type="scientific">Tetraodon nigroviridis</name>
    <name type="common">Spotted green pufferfish</name>
    <name type="synonym">Chelonodon nigroviridis</name>
    <dbReference type="NCBI Taxonomy" id="99883"/>
    <lineage>
        <taxon>Eukaryota</taxon>
        <taxon>Metazoa</taxon>
        <taxon>Chordata</taxon>
        <taxon>Craniata</taxon>
        <taxon>Vertebrata</taxon>
        <taxon>Euteleostomi</taxon>
        <taxon>Actinopterygii</taxon>
        <taxon>Neopterygii</taxon>
        <taxon>Teleostei</taxon>
        <taxon>Neoteleostei</taxon>
        <taxon>Acanthomorphata</taxon>
        <taxon>Eupercaria</taxon>
        <taxon>Tetraodontiformes</taxon>
        <taxon>Tetradontoidea</taxon>
        <taxon>Tetraodontidae</taxon>
        <taxon>Tetraodon</taxon>
    </lineage>
</organism>
<feature type="repeat" description="Hemopexin" evidence="23">
    <location>
        <begin position="323"/>
        <end position="372"/>
    </location>
</feature>
<dbReference type="GO" id="GO:0008270">
    <property type="term" value="F:zinc ion binding"/>
    <property type="evidence" value="ECO:0007669"/>
    <property type="project" value="InterPro"/>
</dbReference>
<proteinExistence type="inferred from homology"/>
<dbReference type="CDD" id="cd04278">
    <property type="entry name" value="ZnMc_MMP"/>
    <property type="match status" value="1"/>
</dbReference>
<feature type="binding site" evidence="20">
    <location>
        <position position="213"/>
    </location>
    <ligand>
        <name>Zn(2+)</name>
        <dbReference type="ChEBI" id="CHEBI:29105"/>
        <label>1</label>
    </ligand>
</feature>
<dbReference type="GO" id="GO:0030574">
    <property type="term" value="P:collagen catabolic process"/>
    <property type="evidence" value="ECO:0007669"/>
    <property type="project" value="UniProtKB-KW"/>
</dbReference>
<feature type="domain" description="Peptidase metallopeptidase" evidence="26">
    <location>
        <begin position="104"/>
        <end position="307"/>
    </location>
</feature>
<evidence type="ECO:0000256" key="7">
    <source>
        <dbReference type="ARBA" id="ARBA00022729"/>
    </source>
</evidence>
<dbReference type="OrthoDB" id="406838at2759"/>
<dbReference type="PANTHER" id="PTHR10201:SF151">
    <property type="entry name" value="INTERSTITIAL COLLAGENASE"/>
    <property type="match status" value="1"/>
</dbReference>